<reference evidence="2" key="3">
    <citation type="submission" date="2020-12" db="UniProtKB">
        <authorList>
            <consortium name="EnsemblPlants"/>
        </authorList>
    </citation>
    <scope>IDENTIFICATION</scope>
</reference>
<proteinExistence type="predicted"/>
<evidence type="ECO:0000313" key="3">
    <source>
        <dbReference type="Proteomes" id="UP000006727"/>
    </source>
</evidence>
<dbReference type="AlphaFoldDB" id="A0A2K1KTD4"/>
<sequence length="120" mass="13185">MLATLATSRSSLIGLENGNQRLLASELLTSGSESRVRMGTKSSTSITPHLEFQHLSQVGANCEHQPSVHLSCCLFNCDKSLNCRVVGATCHLPHLYKLDWSEFTLFSHSGTRESSVRHPC</sequence>
<dbReference type="EnsemblPlants" id="Pp3c3_5018V3.1">
    <property type="protein sequence ID" value="PAC:32943266.CDS.1"/>
    <property type="gene ID" value="Pp3c3_5018"/>
</dbReference>
<dbReference type="Proteomes" id="UP000006727">
    <property type="component" value="Chromosome 3"/>
</dbReference>
<dbReference type="EMBL" id="ABEU02000003">
    <property type="protein sequence ID" value="PNR57020.1"/>
    <property type="molecule type" value="Genomic_DNA"/>
</dbReference>
<dbReference type="Gramene" id="Pp3c3_5018V3.1">
    <property type="protein sequence ID" value="PAC:32943266.CDS.1"/>
    <property type="gene ID" value="Pp3c3_5018"/>
</dbReference>
<accession>A0A2K1KTD4</accession>
<evidence type="ECO:0000313" key="2">
    <source>
        <dbReference type="EnsemblPlants" id="PAC:32943266.CDS.1"/>
    </source>
</evidence>
<gene>
    <name evidence="1" type="ORF">PHYPA_004013</name>
</gene>
<dbReference type="InParanoid" id="A0A2K1KTD4"/>
<reference evidence="1 3" key="2">
    <citation type="journal article" date="2018" name="Plant J.">
        <title>The Physcomitrella patens chromosome-scale assembly reveals moss genome structure and evolution.</title>
        <authorList>
            <person name="Lang D."/>
            <person name="Ullrich K.K."/>
            <person name="Murat F."/>
            <person name="Fuchs J."/>
            <person name="Jenkins J."/>
            <person name="Haas F.B."/>
            <person name="Piednoel M."/>
            <person name="Gundlach H."/>
            <person name="Van Bel M."/>
            <person name="Meyberg R."/>
            <person name="Vives C."/>
            <person name="Morata J."/>
            <person name="Symeonidi A."/>
            <person name="Hiss M."/>
            <person name="Muchero W."/>
            <person name="Kamisugi Y."/>
            <person name="Saleh O."/>
            <person name="Blanc G."/>
            <person name="Decker E.L."/>
            <person name="van Gessel N."/>
            <person name="Grimwood J."/>
            <person name="Hayes R.D."/>
            <person name="Graham S.W."/>
            <person name="Gunter L.E."/>
            <person name="McDaniel S.F."/>
            <person name="Hoernstein S.N.W."/>
            <person name="Larsson A."/>
            <person name="Li F.W."/>
            <person name="Perroud P.F."/>
            <person name="Phillips J."/>
            <person name="Ranjan P."/>
            <person name="Rokshar D.S."/>
            <person name="Rothfels C.J."/>
            <person name="Schneider L."/>
            <person name="Shu S."/>
            <person name="Stevenson D.W."/>
            <person name="Thummler F."/>
            <person name="Tillich M."/>
            <person name="Villarreal Aguilar J.C."/>
            <person name="Widiez T."/>
            <person name="Wong G.K."/>
            <person name="Wymore A."/>
            <person name="Zhang Y."/>
            <person name="Zimmer A.D."/>
            <person name="Quatrano R.S."/>
            <person name="Mayer K.F.X."/>
            <person name="Goodstein D."/>
            <person name="Casacuberta J.M."/>
            <person name="Vandepoele K."/>
            <person name="Reski R."/>
            <person name="Cuming A.C."/>
            <person name="Tuskan G.A."/>
            <person name="Maumus F."/>
            <person name="Salse J."/>
            <person name="Schmutz J."/>
            <person name="Rensing S.A."/>
        </authorList>
    </citation>
    <scope>NUCLEOTIDE SEQUENCE [LARGE SCALE GENOMIC DNA]</scope>
    <source>
        <strain evidence="2 3">cv. Gransden 2004</strain>
    </source>
</reference>
<reference evidence="1 3" key="1">
    <citation type="journal article" date="2008" name="Science">
        <title>The Physcomitrella genome reveals evolutionary insights into the conquest of land by plants.</title>
        <authorList>
            <person name="Rensing S."/>
            <person name="Lang D."/>
            <person name="Zimmer A."/>
            <person name="Terry A."/>
            <person name="Salamov A."/>
            <person name="Shapiro H."/>
            <person name="Nishiyama T."/>
            <person name="Perroud P.-F."/>
            <person name="Lindquist E."/>
            <person name="Kamisugi Y."/>
            <person name="Tanahashi T."/>
            <person name="Sakakibara K."/>
            <person name="Fujita T."/>
            <person name="Oishi K."/>
            <person name="Shin-I T."/>
            <person name="Kuroki Y."/>
            <person name="Toyoda A."/>
            <person name="Suzuki Y."/>
            <person name="Hashimoto A."/>
            <person name="Yamaguchi K."/>
            <person name="Sugano A."/>
            <person name="Kohara Y."/>
            <person name="Fujiyama A."/>
            <person name="Anterola A."/>
            <person name="Aoki S."/>
            <person name="Ashton N."/>
            <person name="Barbazuk W.B."/>
            <person name="Barker E."/>
            <person name="Bennetzen J."/>
            <person name="Bezanilla M."/>
            <person name="Blankenship R."/>
            <person name="Cho S.H."/>
            <person name="Dutcher S."/>
            <person name="Estelle M."/>
            <person name="Fawcett J.A."/>
            <person name="Gundlach H."/>
            <person name="Hanada K."/>
            <person name="Heyl A."/>
            <person name="Hicks K.A."/>
            <person name="Hugh J."/>
            <person name="Lohr M."/>
            <person name="Mayer K."/>
            <person name="Melkozernov A."/>
            <person name="Murata T."/>
            <person name="Nelson D."/>
            <person name="Pils B."/>
            <person name="Prigge M."/>
            <person name="Reiss B."/>
            <person name="Renner T."/>
            <person name="Rombauts S."/>
            <person name="Rushton P."/>
            <person name="Sanderfoot A."/>
            <person name="Schween G."/>
            <person name="Shiu S.-H."/>
            <person name="Stueber K."/>
            <person name="Theodoulou F.L."/>
            <person name="Tu H."/>
            <person name="Van de Peer Y."/>
            <person name="Verrier P.J."/>
            <person name="Waters E."/>
            <person name="Wood A."/>
            <person name="Yang L."/>
            <person name="Cove D."/>
            <person name="Cuming A."/>
            <person name="Hasebe M."/>
            <person name="Lucas S."/>
            <person name="Mishler D.B."/>
            <person name="Reski R."/>
            <person name="Grigoriev I."/>
            <person name="Quatrano R.S."/>
            <person name="Boore J.L."/>
        </authorList>
    </citation>
    <scope>NUCLEOTIDE SEQUENCE [LARGE SCALE GENOMIC DNA]</scope>
    <source>
        <strain evidence="2 3">cv. Gransden 2004</strain>
    </source>
</reference>
<organism evidence="1">
    <name type="scientific">Physcomitrium patens</name>
    <name type="common">Spreading-leaved earth moss</name>
    <name type="synonym">Physcomitrella patens</name>
    <dbReference type="NCBI Taxonomy" id="3218"/>
    <lineage>
        <taxon>Eukaryota</taxon>
        <taxon>Viridiplantae</taxon>
        <taxon>Streptophyta</taxon>
        <taxon>Embryophyta</taxon>
        <taxon>Bryophyta</taxon>
        <taxon>Bryophytina</taxon>
        <taxon>Bryopsida</taxon>
        <taxon>Funariidae</taxon>
        <taxon>Funariales</taxon>
        <taxon>Funariaceae</taxon>
        <taxon>Physcomitrium</taxon>
    </lineage>
</organism>
<evidence type="ECO:0000313" key="1">
    <source>
        <dbReference type="EMBL" id="PNR57020.1"/>
    </source>
</evidence>
<keyword evidence="3" id="KW-1185">Reference proteome</keyword>
<protein>
    <submittedName>
        <fullName evidence="1 2">Uncharacterized protein</fullName>
    </submittedName>
</protein>
<name>A0A2K1KTD4_PHYPA</name>